<dbReference type="Gene3D" id="3.40.50.1240">
    <property type="entry name" value="Phosphoglycerate mutase-like"/>
    <property type="match status" value="1"/>
</dbReference>
<evidence type="ECO:0000256" key="2">
    <source>
        <dbReference type="ARBA" id="ARBA00005375"/>
    </source>
</evidence>
<name>A0A1B6GYR2_9HEMI</name>
<dbReference type="GO" id="GO:0003993">
    <property type="term" value="F:acid phosphatase activity"/>
    <property type="evidence" value="ECO:0007669"/>
    <property type="project" value="UniProtKB-EC"/>
</dbReference>
<dbReference type="InterPro" id="IPR050645">
    <property type="entry name" value="Histidine_acid_phosphatase"/>
</dbReference>
<comment type="similarity">
    <text evidence="2">Belongs to the histidine acid phosphatase family.</text>
</comment>
<keyword evidence="5" id="KW-0378">Hydrolase</keyword>
<protein>
    <recommendedName>
        <fullName evidence="3">acid phosphatase</fullName>
        <ecNumber evidence="3">3.1.3.2</ecNumber>
    </recommendedName>
</protein>
<keyword evidence="8" id="KW-1133">Transmembrane helix</keyword>
<feature type="transmembrane region" description="Helical" evidence="8">
    <location>
        <begin position="9"/>
        <end position="30"/>
    </location>
</feature>
<organism evidence="9">
    <name type="scientific">Cuerna arida</name>
    <dbReference type="NCBI Taxonomy" id="1464854"/>
    <lineage>
        <taxon>Eukaryota</taxon>
        <taxon>Metazoa</taxon>
        <taxon>Ecdysozoa</taxon>
        <taxon>Arthropoda</taxon>
        <taxon>Hexapoda</taxon>
        <taxon>Insecta</taxon>
        <taxon>Pterygota</taxon>
        <taxon>Neoptera</taxon>
        <taxon>Paraneoptera</taxon>
        <taxon>Hemiptera</taxon>
        <taxon>Auchenorrhyncha</taxon>
        <taxon>Membracoidea</taxon>
        <taxon>Cicadellidae</taxon>
        <taxon>Cicadellinae</taxon>
        <taxon>Proconiini</taxon>
        <taxon>Cuerna</taxon>
    </lineage>
</organism>
<dbReference type="EMBL" id="GECZ01002199">
    <property type="protein sequence ID" value="JAS67570.1"/>
    <property type="molecule type" value="Transcribed_RNA"/>
</dbReference>
<comment type="catalytic activity">
    <reaction evidence="1">
        <text>a phosphate monoester + H2O = an alcohol + phosphate</text>
        <dbReference type="Rhea" id="RHEA:15017"/>
        <dbReference type="ChEBI" id="CHEBI:15377"/>
        <dbReference type="ChEBI" id="CHEBI:30879"/>
        <dbReference type="ChEBI" id="CHEBI:43474"/>
        <dbReference type="ChEBI" id="CHEBI:67140"/>
        <dbReference type="EC" id="3.1.3.2"/>
    </reaction>
</comment>
<evidence type="ECO:0000256" key="6">
    <source>
        <dbReference type="ARBA" id="ARBA00023157"/>
    </source>
</evidence>
<keyword evidence="4" id="KW-0732">Signal</keyword>
<dbReference type="CDD" id="cd07061">
    <property type="entry name" value="HP_HAP_like"/>
    <property type="match status" value="1"/>
</dbReference>
<dbReference type="SUPFAM" id="SSF53254">
    <property type="entry name" value="Phosphoglycerate mutase-like"/>
    <property type="match status" value="1"/>
</dbReference>
<dbReference type="PANTHER" id="PTHR11567">
    <property type="entry name" value="ACID PHOSPHATASE-RELATED"/>
    <property type="match status" value="1"/>
</dbReference>
<keyword evidence="6" id="KW-1015">Disulfide bond</keyword>
<dbReference type="PROSITE" id="PS00616">
    <property type="entry name" value="HIS_ACID_PHOSPHAT_1"/>
    <property type="match status" value="1"/>
</dbReference>
<gene>
    <name evidence="9" type="ORF">g.18932</name>
</gene>
<dbReference type="AlphaFoldDB" id="A0A1B6GYR2"/>
<evidence type="ECO:0000256" key="3">
    <source>
        <dbReference type="ARBA" id="ARBA00012646"/>
    </source>
</evidence>
<evidence type="ECO:0000256" key="4">
    <source>
        <dbReference type="ARBA" id="ARBA00022729"/>
    </source>
</evidence>
<dbReference type="InterPro" id="IPR029033">
    <property type="entry name" value="His_PPase_superfam"/>
</dbReference>
<evidence type="ECO:0000256" key="8">
    <source>
        <dbReference type="SAM" id="Phobius"/>
    </source>
</evidence>
<evidence type="ECO:0000256" key="7">
    <source>
        <dbReference type="ARBA" id="ARBA00023180"/>
    </source>
</evidence>
<evidence type="ECO:0000256" key="5">
    <source>
        <dbReference type="ARBA" id="ARBA00022801"/>
    </source>
</evidence>
<accession>A0A1B6GYR2</accession>
<dbReference type="Pfam" id="PF00328">
    <property type="entry name" value="His_Phos_2"/>
    <property type="match status" value="1"/>
</dbReference>
<dbReference type="EC" id="3.1.3.2" evidence="3"/>
<evidence type="ECO:0000256" key="1">
    <source>
        <dbReference type="ARBA" id="ARBA00000032"/>
    </source>
</evidence>
<dbReference type="PANTHER" id="PTHR11567:SF211">
    <property type="entry name" value="PROSTATIC ACID PHOSPHATASE"/>
    <property type="match status" value="1"/>
</dbReference>
<sequence>MRSSSCRCYIFSLGILIPFAVLIYALRLALRSTDGQELSSSGPRATESLRFITVVSRHGNRGPVFNFSNSPYPVDDPKYWPYGMRRLTPRGRVQMYDLGVKIRSLYNGFLNPLYYTGDFYASSTAMDRVLMSGEAFLAGLYPPSGFQLWNKKILWQPIPIYSNSLDKTLELESCPRFLEEREKYTQIFGEEYSTNVSSIVRYIYNQTGVNITGINGFIEEWDMFICEDSEGYTLPDWTKTVYPEPMIYLAGKLYIAFFTASDIMVRLLIGPFFGEMLQVLESKVNGTLAPDRKMYFYSGHDTSLMSLQLVLGIPLAEITSIVKPGSAIIFELHQDSQSKDYYTQVLYIDGSSPDLKPVLLDIPNCGSICSFNQFINITHKFANVTNYEQECQLKNTIN</sequence>
<evidence type="ECO:0000313" key="9">
    <source>
        <dbReference type="EMBL" id="JAS67570.1"/>
    </source>
</evidence>
<dbReference type="InterPro" id="IPR033379">
    <property type="entry name" value="Acid_Pase_AS"/>
</dbReference>
<dbReference type="InterPro" id="IPR000560">
    <property type="entry name" value="His_Pase_clade-2"/>
</dbReference>
<keyword evidence="8" id="KW-0812">Transmembrane</keyword>
<proteinExistence type="inferred from homology"/>
<keyword evidence="8" id="KW-0472">Membrane</keyword>
<reference evidence="9" key="1">
    <citation type="submission" date="2015-11" db="EMBL/GenBank/DDBJ databases">
        <title>De novo transcriptome assembly of four potential Pierce s Disease insect vectors from Arizona vineyards.</title>
        <authorList>
            <person name="Tassone E.E."/>
        </authorList>
    </citation>
    <scope>NUCLEOTIDE SEQUENCE</scope>
</reference>
<keyword evidence="7" id="KW-0325">Glycoprotein</keyword>